<dbReference type="PRINTS" id="PR00093">
    <property type="entry name" value="URICASE"/>
</dbReference>
<feature type="binding site" evidence="9">
    <location>
        <position position="266"/>
    </location>
    <ligand>
        <name>urate</name>
        <dbReference type="ChEBI" id="CHEBI:17775"/>
    </ligand>
</feature>
<dbReference type="FunFam" id="3.10.270.10:FF:000001">
    <property type="entry name" value="Uricase"/>
    <property type="match status" value="1"/>
</dbReference>
<feature type="binding site" evidence="9">
    <location>
        <position position="169"/>
    </location>
    <ligand>
        <name>5-hydroxyisourate</name>
        <dbReference type="ChEBI" id="CHEBI:18072"/>
    </ligand>
</feature>
<feature type="binding site" evidence="9">
    <location>
        <position position="57"/>
    </location>
    <ligand>
        <name>O2</name>
        <dbReference type="ChEBI" id="CHEBI:15379"/>
    </ligand>
</feature>
<proteinExistence type="inferred from homology"/>
<evidence type="ECO:0000256" key="7">
    <source>
        <dbReference type="PIRNR" id="PIRNR000241"/>
    </source>
</evidence>
<evidence type="ECO:0000256" key="6">
    <source>
        <dbReference type="ARBA" id="ARBA00023140"/>
    </source>
</evidence>
<feature type="active site" description="Charge relay system" evidence="8">
    <location>
        <position position="11"/>
    </location>
</feature>
<dbReference type="InterPro" id="IPR019842">
    <property type="entry name" value="Uricase_CS"/>
</dbReference>
<dbReference type="SUPFAM" id="SSF55620">
    <property type="entry name" value="Tetrahydrobiopterin biosynthesis enzymes-like"/>
    <property type="match status" value="2"/>
</dbReference>
<keyword evidence="5 7" id="KW-0560">Oxidoreductase</keyword>
<feature type="binding site" evidence="9">
    <location>
        <position position="239"/>
    </location>
    <ligand>
        <name>urate</name>
        <dbReference type="ChEBI" id="CHEBI:17775"/>
    </ligand>
</feature>
<keyword evidence="6 7" id="KW-0576">Peroxisome</keyword>
<comment type="similarity">
    <text evidence="3 7 10">Belongs to the uricase family.</text>
</comment>
<dbReference type="PROSITE" id="PS00366">
    <property type="entry name" value="URICASE"/>
    <property type="match status" value="1"/>
</dbReference>
<feature type="binding site" evidence="9">
    <location>
        <position position="169"/>
    </location>
    <ligand>
        <name>urate</name>
        <dbReference type="ChEBI" id="CHEBI:17775"/>
    </ligand>
</feature>
<feature type="binding site" evidence="9">
    <location>
        <position position="240"/>
    </location>
    <ligand>
        <name>urate</name>
        <dbReference type="ChEBI" id="CHEBI:17775"/>
    </ligand>
</feature>
<feature type="binding site" evidence="9">
    <location>
        <position position="266"/>
    </location>
    <ligand>
        <name>O2</name>
        <dbReference type="ChEBI" id="CHEBI:15379"/>
    </ligand>
</feature>
<evidence type="ECO:0000256" key="8">
    <source>
        <dbReference type="PIRSR" id="PIRSR000241-1"/>
    </source>
</evidence>
<keyword evidence="4 7" id="KW-0659">Purine metabolism</keyword>
<dbReference type="PANTHER" id="PTHR42874">
    <property type="entry name" value="URICASE"/>
    <property type="match status" value="1"/>
</dbReference>
<evidence type="ECO:0000256" key="2">
    <source>
        <dbReference type="ARBA" id="ARBA00004831"/>
    </source>
</evidence>
<dbReference type="NCBIfam" id="TIGR03383">
    <property type="entry name" value="urate_oxi"/>
    <property type="match status" value="1"/>
</dbReference>
<evidence type="ECO:0000256" key="4">
    <source>
        <dbReference type="ARBA" id="ARBA00022631"/>
    </source>
</evidence>
<dbReference type="OrthoDB" id="9992118at2759"/>
<feature type="binding site" evidence="9">
    <location>
        <position position="240"/>
    </location>
    <ligand>
        <name>5-hydroxyisourate</name>
        <dbReference type="ChEBI" id="CHEBI:18072"/>
    </ligand>
</feature>
<keyword evidence="12" id="KW-1185">Reference proteome</keyword>
<dbReference type="EC" id="1.7.3.3" evidence="7 10"/>
<dbReference type="Proteomes" id="UP000664169">
    <property type="component" value="Unassembled WGS sequence"/>
</dbReference>
<feature type="binding site" evidence="9">
    <location>
        <position position="57"/>
    </location>
    <ligand>
        <name>urate</name>
        <dbReference type="ChEBI" id="CHEBI:17775"/>
    </ligand>
</feature>
<feature type="binding site" evidence="9">
    <location>
        <position position="266"/>
    </location>
    <ligand>
        <name>5-hydroxyisourate</name>
        <dbReference type="ChEBI" id="CHEBI:18072"/>
    </ligand>
</feature>
<dbReference type="PIRSF" id="PIRSF000241">
    <property type="entry name" value="Urate_oxidase"/>
    <property type="match status" value="1"/>
</dbReference>
<feature type="active site" description="Charge relay system" evidence="8">
    <location>
        <position position="268"/>
    </location>
</feature>
<gene>
    <name evidence="11" type="ORF">GOMPHAMPRED_005144</name>
</gene>
<feature type="binding site" evidence="9">
    <location>
        <position position="186"/>
    </location>
    <ligand>
        <name>urate</name>
        <dbReference type="ChEBI" id="CHEBI:17775"/>
    </ligand>
</feature>
<comment type="catalytic activity">
    <reaction evidence="7 10">
        <text>urate + O2 + H2O = 5-hydroxyisourate + H2O2</text>
        <dbReference type="Rhea" id="RHEA:21368"/>
        <dbReference type="ChEBI" id="CHEBI:15377"/>
        <dbReference type="ChEBI" id="CHEBI:15379"/>
        <dbReference type="ChEBI" id="CHEBI:16240"/>
        <dbReference type="ChEBI" id="CHEBI:17775"/>
        <dbReference type="ChEBI" id="CHEBI:18072"/>
        <dbReference type="EC" id="1.7.3.3"/>
    </reaction>
</comment>
<dbReference type="GO" id="GO:0005777">
    <property type="term" value="C:peroxisome"/>
    <property type="evidence" value="ECO:0007669"/>
    <property type="project" value="UniProtKB-SubCell"/>
</dbReference>
<feature type="binding site" evidence="9">
    <location>
        <position position="57"/>
    </location>
    <ligand>
        <name>5-hydroxyisourate</name>
        <dbReference type="ChEBI" id="CHEBI:18072"/>
    </ligand>
</feature>
<dbReference type="Gene3D" id="3.10.270.10">
    <property type="entry name" value="Urate Oxidase"/>
    <property type="match status" value="1"/>
</dbReference>
<dbReference type="PANTHER" id="PTHR42874:SF1">
    <property type="entry name" value="URICASE"/>
    <property type="match status" value="1"/>
</dbReference>
<evidence type="ECO:0000256" key="1">
    <source>
        <dbReference type="ARBA" id="ARBA00004275"/>
    </source>
</evidence>
<reference evidence="11" key="1">
    <citation type="submission" date="2021-03" db="EMBL/GenBank/DDBJ databases">
        <authorList>
            <person name="Tagirdzhanova G."/>
        </authorList>
    </citation>
    <scope>NUCLEOTIDE SEQUENCE</scope>
</reference>
<dbReference type="InterPro" id="IPR002042">
    <property type="entry name" value="Uricase"/>
</dbReference>
<dbReference type="UniPathway" id="UPA00394">
    <property type="reaction ID" value="UER00650"/>
</dbReference>
<dbReference type="GO" id="GO:0019628">
    <property type="term" value="P:urate catabolic process"/>
    <property type="evidence" value="ECO:0007669"/>
    <property type="project" value="UniProtKB-UniPathway"/>
</dbReference>
<comment type="pathway">
    <text evidence="2 7">Purine metabolism; urate degradation; (S)-allantoin from urate: step 1/3.</text>
</comment>
<dbReference type="AlphaFoldDB" id="A0A8H3EKM1"/>
<feature type="binding site" evidence="9">
    <location>
        <position position="58"/>
    </location>
    <ligand>
        <name>urate</name>
        <dbReference type="ChEBI" id="CHEBI:17775"/>
    </ligand>
</feature>
<feature type="binding site" evidence="9">
    <location>
        <position position="186"/>
    </location>
    <ligand>
        <name>5-hydroxyisourate</name>
        <dbReference type="ChEBI" id="CHEBI:18072"/>
    </ligand>
</feature>
<protein>
    <recommendedName>
        <fullName evidence="7 10">Uricase</fullName>
        <ecNumber evidence="7 10">1.7.3.3</ecNumber>
    </recommendedName>
    <alternativeName>
        <fullName evidence="7">Urate oxidase</fullName>
    </alternativeName>
</protein>
<comment type="caution">
    <text evidence="11">The sequence shown here is derived from an EMBL/GenBank/DDBJ whole genome shotgun (WGS) entry which is preliminary data.</text>
</comment>
<feature type="binding site" evidence="9">
    <location>
        <position position="239"/>
    </location>
    <ligand>
        <name>5-hydroxyisourate</name>
        <dbReference type="ChEBI" id="CHEBI:18072"/>
    </ligand>
</feature>
<evidence type="ECO:0000313" key="11">
    <source>
        <dbReference type="EMBL" id="CAF9907557.1"/>
    </source>
</evidence>
<evidence type="ECO:0000256" key="3">
    <source>
        <dbReference type="ARBA" id="ARBA00009760"/>
    </source>
</evidence>
<accession>A0A8H3EKM1</accession>
<comment type="subcellular location">
    <subcellularLocation>
        <location evidence="1 7">Peroxisome</location>
    </subcellularLocation>
</comment>
<comment type="function">
    <text evidence="7 10">Catalyzes the oxidation of uric acid to 5-hydroxyisourate, which is further processed to form (S)-allantoin.</text>
</comment>
<sequence length="307" mass="33717">MPSLSSARYGKDNVRVYKVSRNADGTQSVTEMTVTVLLSGAITTSYTEADNSVVIPTDTMKQTTYIMAKQHPVNPPELFASILATHFVTDFAHITKAYVKVVQHRWSRISIDGKPHPHSFLRDGAETRDVEATATKKSSETKIAADEVELSIKSAIAGLLVLKSTGSAFHGFVQDEYTILKPTNDRILSTSVDAGWTWNDIHGLAGVEAAAERGDFDKAFQAAREITLKTFAEDASASVQATMYKMAQLILEAVKEVKAVEYLLPNKHYFEIDLSWHKGLKNTGPDAEVYAPQSDPNGLIHCVVTRD</sequence>
<evidence type="ECO:0000256" key="10">
    <source>
        <dbReference type="RuleBase" id="RU004455"/>
    </source>
</evidence>
<dbReference type="EMBL" id="CAJPDQ010000003">
    <property type="protein sequence ID" value="CAF9907557.1"/>
    <property type="molecule type" value="Genomic_DNA"/>
</dbReference>
<organism evidence="11 12">
    <name type="scientific">Gomphillus americanus</name>
    <dbReference type="NCBI Taxonomy" id="1940652"/>
    <lineage>
        <taxon>Eukaryota</taxon>
        <taxon>Fungi</taxon>
        <taxon>Dikarya</taxon>
        <taxon>Ascomycota</taxon>
        <taxon>Pezizomycotina</taxon>
        <taxon>Lecanoromycetes</taxon>
        <taxon>OSLEUM clade</taxon>
        <taxon>Ostropomycetidae</taxon>
        <taxon>Ostropales</taxon>
        <taxon>Graphidaceae</taxon>
        <taxon>Gomphilloideae</taxon>
        <taxon>Gomphillus</taxon>
    </lineage>
</organism>
<feature type="active site" description="Charge relay system" evidence="8">
    <location>
        <position position="57"/>
    </location>
</feature>
<dbReference type="Pfam" id="PF01014">
    <property type="entry name" value="Uricase"/>
    <property type="match status" value="2"/>
</dbReference>
<dbReference type="GO" id="GO:0006145">
    <property type="term" value="P:purine nucleobase catabolic process"/>
    <property type="evidence" value="ECO:0007669"/>
    <property type="project" value="TreeGrafter"/>
</dbReference>
<dbReference type="GO" id="GO:0004846">
    <property type="term" value="F:urate oxidase activity"/>
    <property type="evidence" value="ECO:0007669"/>
    <property type="project" value="UniProtKB-EC"/>
</dbReference>
<evidence type="ECO:0000256" key="9">
    <source>
        <dbReference type="PIRSR" id="PIRSR000241-2"/>
    </source>
</evidence>
<name>A0A8H3EKM1_9LECA</name>
<evidence type="ECO:0000256" key="5">
    <source>
        <dbReference type="ARBA" id="ARBA00023002"/>
    </source>
</evidence>
<evidence type="ECO:0000313" key="12">
    <source>
        <dbReference type="Proteomes" id="UP000664169"/>
    </source>
</evidence>